<organism evidence="2">
    <name type="scientific">Caldiarchaeum subterraneum</name>
    <dbReference type="NCBI Taxonomy" id="311458"/>
    <lineage>
        <taxon>Archaea</taxon>
        <taxon>Nitrososphaerota</taxon>
        <taxon>Candidatus Caldarchaeales</taxon>
        <taxon>Candidatus Caldarchaeaceae</taxon>
        <taxon>Candidatus Caldarchaeum</taxon>
    </lineage>
</organism>
<protein>
    <recommendedName>
        <fullName evidence="3">Zinc ribbon domain-containing protein</fullName>
    </recommendedName>
</protein>
<sequence>MGTLARFLAGAVIAYGLNFLLQYVEQLVENPIQPVVLSVTATALATGFVVGSAATAALAVLVGAVASFFSAYFLGFFLWSPSPIPSDLPTIRLLIIGGTALLTAGFGYVSGRMFAAKPKPEEVSLQVTEQFAQPAEVEETTKKTSATVPVQMEQAMKVCKFCQNVIPSESIFCPMCGAKLVEPVE</sequence>
<feature type="transmembrane region" description="Helical" evidence="1">
    <location>
        <begin position="7"/>
        <end position="25"/>
    </location>
</feature>
<comment type="caution">
    <text evidence="2">The sequence shown here is derived from an EMBL/GenBank/DDBJ whole genome shotgun (WGS) entry which is preliminary data.</text>
</comment>
<evidence type="ECO:0000313" key="2">
    <source>
        <dbReference type="EMBL" id="HHR40790.1"/>
    </source>
</evidence>
<accession>A0A7C5U4C8</accession>
<name>A0A7C5U4C8_CALS0</name>
<gene>
    <name evidence="2" type="ORF">ENM42_03070</name>
</gene>
<feature type="transmembrane region" description="Helical" evidence="1">
    <location>
        <begin position="91"/>
        <end position="109"/>
    </location>
</feature>
<feature type="transmembrane region" description="Helical" evidence="1">
    <location>
        <begin position="31"/>
        <end position="50"/>
    </location>
</feature>
<reference evidence="2" key="1">
    <citation type="journal article" date="2020" name="mSystems">
        <title>Genome- and Community-Level Interaction Insights into Carbon Utilization and Element Cycling Functions of Hydrothermarchaeota in Hydrothermal Sediment.</title>
        <authorList>
            <person name="Zhou Z."/>
            <person name="Liu Y."/>
            <person name="Xu W."/>
            <person name="Pan J."/>
            <person name="Luo Z.H."/>
            <person name="Li M."/>
        </authorList>
    </citation>
    <scope>NUCLEOTIDE SEQUENCE [LARGE SCALE GENOMIC DNA]</scope>
    <source>
        <strain evidence="2">SpSt-1084</strain>
    </source>
</reference>
<dbReference type="EMBL" id="DRXS01000170">
    <property type="protein sequence ID" value="HHR40790.1"/>
    <property type="molecule type" value="Genomic_DNA"/>
</dbReference>
<proteinExistence type="predicted"/>
<evidence type="ECO:0008006" key="3">
    <source>
        <dbReference type="Google" id="ProtNLM"/>
    </source>
</evidence>
<keyword evidence="1" id="KW-0472">Membrane</keyword>
<evidence type="ECO:0000256" key="1">
    <source>
        <dbReference type="SAM" id="Phobius"/>
    </source>
</evidence>
<dbReference type="AlphaFoldDB" id="A0A7C5U4C8"/>
<feature type="transmembrane region" description="Helical" evidence="1">
    <location>
        <begin position="57"/>
        <end position="79"/>
    </location>
</feature>
<keyword evidence="1" id="KW-1133">Transmembrane helix</keyword>
<keyword evidence="1" id="KW-0812">Transmembrane</keyword>